<reference evidence="3" key="1">
    <citation type="submission" date="2021-02" db="EMBL/GenBank/DDBJ databases">
        <authorList>
            <person name="Nowell W R."/>
        </authorList>
    </citation>
    <scope>NUCLEOTIDE SEQUENCE</scope>
</reference>
<feature type="region of interest" description="Disordered" evidence="1">
    <location>
        <begin position="26"/>
        <end position="48"/>
    </location>
</feature>
<dbReference type="AlphaFoldDB" id="A0A8S2KTM9"/>
<evidence type="ECO:0000313" key="4">
    <source>
        <dbReference type="Proteomes" id="UP000682733"/>
    </source>
</evidence>
<dbReference type="EMBL" id="CAJOBA010009546">
    <property type="protein sequence ID" value="CAF3853683.1"/>
    <property type="molecule type" value="Genomic_DNA"/>
</dbReference>
<dbReference type="EMBL" id="CAJNOK010009529">
    <property type="protein sequence ID" value="CAF1092189.1"/>
    <property type="molecule type" value="Genomic_DNA"/>
</dbReference>
<sequence length="237" mass="27804">MYNHYHNITPRTINYLEDRHSRMRKHEQSLASISRVRDDRGSSAPKRRKNKIITDECLVKLWQRYDDGRIDIPAFLKAVGLNYFQRPSKKQLSTAASNNNKSYENGTIPWSRYILIWYNKNRRISLEEQVKKAAEGILAEGEKIEKLDEANLLAQHLRDAQNMTNVGSYKCCIDLYTRELFLYKMVNETLQNEDKSKLETIGTFCHLLDKSLCGLKEYCYSSWVYRGMTLNCEKINS</sequence>
<evidence type="ECO:0000313" key="3">
    <source>
        <dbReference type="EMBL" id="CAF3853683.1"/>
    </source>
</evidence>
<evidence type="ECO:0000313" key="2">
    <source>
        <dbReference type="EMBL" id="CAF1092189.1"/>
    </source>
</evidence>
<name>A0A8S2KTM9_9BILA</name>
<gene>
    <name evidence="2" type="ORF">OVA965_LOCUS18870</name>
    <name evidence="3" type="ORF">TMI583_LOCUS18882</name>
</gene>
<evidence type="ECO:0000256" key="1">
    <source>
        <dbReference type="SAM" id="MobiDB-lite"/>
    </source>
</evidence>
<proteinExistence type="predicted"/>
<organism evidence="3 4">
    <name type="scientific">Didymodactylos carnosus</name>
    <dbReference type="NCBI Taxonomy" id="1234261"/>
    <lineage>
        <taxon>Eukaryota</taxon>
        <taxon>Metazoa</taxon>
        <taxon>Spiralia</taxon>
        <taxon>Gnathifera</taxon>
        <taxon>Rotifera</taxon>
        <taxon>Eurotatoria</taxon>
        <taxon>Bdelloidea</taxon>
        <taxon>Philodinida</taxon>
        <taxon>Philodinidae</taxon>
        <taxon>Didymodactylos</taxon>
    </lineage>
</organism>
<protein>
    <submittedName>
        <fullName evidence="3">Uncharacterized protein</fullName>
    </submittedName>
</protein>
<accession>A0A8S2KTM9</accession>
<comment type="caution">
    <text evidence="3">The sequence shown here is derived from an EMBL/GenBank/DDBJ whole genome shotgun (WGS) entry which is preliminary data.</text>
</comment>
<dbReference type="Proteomes" id="UP000677228">
    <property type="component" value="Unassembled WGS sequence"/>
</dbReference>
<dbReference type="Proteomes" id="UP000682733">
    <property type="component" value="Unassembled WGS sequence"/>
</dbReference>